<comment type="caution">
    <text evidence="5">The sequence shown here is derived from an EMBL/GenBank/DDBJ whole genome shotgun (WGS) entry which is preliminary data.</text>
</comment>
<dbReference type="InterPro" id="IPR021668">
    <property type="entry name" value="TAN"/>
</dbReference>
<feature type="domain" description="Telomere-length maintenance and DNA damage repair" evidence="4">
    <location>
        <begin position="15"/>
        <end position="173"/>
    </location>
</feature>
<keyword evidence="5" id="KW-0808">Transferase</keyword>
<name>A0ABR3FBU8_9AGAR</name>
<dbReference type="EC" id="2.7.11.1" evidence="5"/>
<dbReference type="GO" id="GO:0004674">
    <property type="term" value="F:protein serine/threonine kinase activity"/>
    <property type="evidence" value="ECO:0007669"/>
    <property type="project" value="UniProtKB-EC"/>
</dbReference>
<feature type="compositionally biased region" description="Basic and acidic residues" evidence="3">
    <location>
        <begin position="787"/>
        <end position="803"/>
    </location>
</feature>
<evidence type="ECO:0000313" key="6">
    <source>
        <dbReference type="Proteomes" id="UP001465976"/>
    </source>
</evidence>
<comment type="subunit">
    <text evidence="1">Associates with DNA double-strand breaks.</text>
</comment>
<accession>A0ABR3FBU8</accession>
<comment type="function">
    <text evidence="2">Serine/threonine protein kinase which activates checkpoint signaling upon genotoxic stresses such as ionizing radiation (IR), ultraviolet light (UV), or DNA replication stalling, thereby acting as a DNA damage sensor. Recognizes the substrate consensus sequence [ST]-Q. Phosphorylates histone H2A to form H2AS128ph (gamma-H2A) at sites of DNA damage, involved in the regulation of DNA damage response mechanism. Required for the control of telomere length and genome stability.</text>
</comment>
<dbReference type="SUPFAM" id="SSF48371">
    <property type="entry name" value="ARM repeat"/>
    <property type="match status" value="2"/>
</dbReference>
<reference evidence="5 6" key="1">
    <citation type="submission" date="2024-02" db="EMBL/GenBank/DDBJ databases">
        <title>A draft genome for the cacao thread blight pathogen Marasmius crinis-equi.</title>
        <authorList>
            <person name="Cohen S.P."/>
            <person name="Baruah I.K."/>
            <person name="Amoako-Attah I."/>
            <person name="Bukari Y."/>
            <person name="Meinhardt L.W."/>
            <person name="Bailey B.A."/>
        </authorList>
    </citation>
    <scope>NUCLEOTIDE SEQUENCE [LARGE SCALE GENOMIC DNA]</scope>
    <source>
        <strain evidence="5 6">GH-76</strain>
    </source>
</reference>
<dbReference type="Pfam" id="PF11640">
    <property type="entry name" value="TAN"/>
    <property type="match status" value="1"/>
</dbReference>
<evidence type="ECO:0000313" key="5">
    <source>
        <dbReference type="EMBL" id="KAL0572797.1"/>
    </source>
</evidence>
<evidence type="ECO:0000256" key="2">
    <source>
        <dbReference type="ARBA" id="ARBA00025079"/>
    </source>
</evidence>
<dbReference type="InterPro" id="IPR016024">
    <property type="entry name" value="ARM-type_fold"/>
</dbReference>
<gene>
    <name evidence="5" type="primary">TEL1_2</name>
    <name evidence="5" type="ORF">V5O48_009162</name>
</gene>
<feature type="region of interest" description="Disordered" evidence="3">
    <location>
        <begin position="190"/>
        <end position="267"/>
    </location>
</feature>
<proteinExistence type="predicted"/>
<keyword evidence="6" id="KW-1185">Reference proteome</keyword>
<feature type="compositionally biased region" description="Low complexity" evidence="3">
    <location>
        <begin position="244"/>
        <end position="256"/>
    </location>
</feature>
<evidence type="ECO:0000259" key="4">
    <source>
        <dbReference type="SMART" id="SM01342"/>
    </source>
</evidence>
<evidence type="ECO:0000256" key="3">
    <source>
        <dbReference type="SAM" id="MobiDB-lite"/>
    </source>
</evidence>
<organism evidence="5 6">
    <name type="scientific">Marasmius crinis-equi</name>
    <dbReference type="NCBI Taxonomy" id="585013"/>
    <lineage>
        <taxon>Eukaryota</taxon>
        <taxon>Fungi</taxon>
        <taxon>Dikarya</taxon>
        <taxon>Basidiomycota</taxon>
        <taxon>Agaricomycotina</taxon>
        <taxon>Agaricomycetes</taxon>
        <taxon>Agaricomycetidae</taxon>
        <taxon>Agaricales</taxon>
        <taxon>Marasmiineae</taxon>
        <taxon>Marasmiaceae</taxon>
        <taxon>Marasmius</taxon>
    </lineage>
</organism>
<feature type="compositionally biased region" description="Acidic residues" evidence="3">
    <location>
        <begin position="216"/>
        <end position="229"/>
    </location>
</feature>
<feature type="region of interest" description="Disordered" evidence="3">
    <location>
        <begin position="785"/>
        <end position="813"/>
    </location>
</feature>
<evidence type="ECO:0000256" key="1">
    <source>
        <dbReference type="ARBA" id="ARBA00011370"/>
    </source>
</evidence>
<dbReference type="Proteomes" id="UP001465976">
    <property type="component" value="Unassembled WGS sequence"/>
</dbReference>
<feature type="non-terminal residue" evidence="5">
    <location>
        <position position="1770"/>
    </location>
</feature>
<sequence length="1770" mass="198387">MPRGNEDANKRQRQKAAQTIRNICDSIGSEKIKERQEGIESLKTVFSDPNILRNFGVTEKGSSDTKAWLSLFQSLFKCVLQEKAGATKKTTQSMAAAERRLTEAARTVRWMIEKTRHMMGKKVTTPIHDHLCQTMIHKGALLGPVVLDYVKALESLLTFRPHLEHLKSTQWVELVELSFNVILGDNLKTTFSEDDDLNTTESAAPSPAPTDNMGDMYDDDSAMDVDVDGDGGTPRPKKRRRAETPQPTAPTQPSTSYRPPRSSNNRIAVTPEQVAFTSLLATLMSSPYAPFNSQDDPYITSSVLSRLLRFLQLYPTDTTLHHDFLRILTHTIDHISYNNTALMTTFARKSWDSLVKLWAPKNKNLKEGLISVYRILFPFLTSGHGSAVNQYSEMLWNLWNVLSVEGDSKWGLDVLSIESLRLELSQRPTDRREAFVAKVFRAGDNFDRHQAMMWAILELQADCAEKLYRHSESVHSLSTPSRPTQSYGKRARIENPLSTVLASIRTQTSPNARIYHLQILLFFIDSHWGVLHREMKLEVFSTLLQFISVDDKDGAVQNWIMLCFAAIASADFAASENSSYLSPVQASASFSSFLPSQALREAPASWEHVWTHAIRRTNSSALCRTACHTALAILSHPNLQSARKSFIRPPLSPQRVVADLEALLKDLDVQGPSSPYDTVCAFLSLSLRIVNQDVRIFRLQLEEKVLSWLTGFWQLNHIDALEVRLYLVKDVLLLLETICSCSKRSALLCRISLPPCLTVDTMETVERSRIIREFVLEARLPEFQPAGDRDESTRHTEAPDAEHTFPNATPSEADVIEPRAREKRISVFFSKTLESLASQWRIEMTGKPKAELAKQLLDIAVISLSFEAILYLNGIRWDKRSINAACKLIGSITPLLNEGKWTLDEKYLVLQALEPLFLTGMAVEDDPPWTAMLTARPSTGVRYELLRSLMPEHSHNTTSHYTMQHLRLLWTNFEVQGCFSTVPDMLREVLAKIISHGVEDDGKSFDADDKDGFAPIKTADKPVKSDVVGGNDGKPTTIRFVETCISFLTVVPLLQSSSGEPTRDQDLMELIINAPASVFVQTCPVLLSNVRRATLYLSGNNLDNLLDKWTEIAGDYTYSRSPQFSLLALGLADASLPLWTSSAAANSDYAETIRNILTNSVSNYESKKIGWKVRDSLARLLEKYLAIDPRQEFWMAGEDCDQENLPSSVIQKMNGDEDVRVRFRVAVISARLFEFAGTIGVDPMNLYGQVRGHYSTDIESYEHIVTRILSLGNIMIVSSAVRRGPYWHLLELCFYSDMYTSHMEATLKEVAGRIGLKPFSALFEAYASQIAFSIRQAQQNVLRIPPHLLGYKDAKERAVATFRLFTPANLHGGGNARTIEHGQHLFRGHCETIQKKPEEGLWECFGDIFAHELLSGIKSRATTDHQLSPVLLQGLTSVLKRSESDIKHALREKLDSVVSSILRAIGDQDFSPNGPIRAALASAGVGAGVSDVFAKLTAYRTTADFDIHEPNLPKYDTWVVLVALTQVLHAVQVDPDALTYHVLQELFSSVESSQIVNEQLRLTNAITIWIALQHERFHSHTLLHAVVRGECSLLAQVDLARSAQSVLEWCFARYRQNAHQDARFPDVLVRVACVCCDHSKDSYNTKVLAMGADLLSWIDRQAIFISEEKGLGAQIQVALTTWPHPVPAQLDGLSSSVSIGDLSKILDEDHIPSNKFRIVQRLCQETSSGNAKSSQFAQYDFWNLKECIPSNDRLGIEDVLSFASLLLMNQ</sequence>
<dbReference type="SMART" id="SM01342">
    <property type="entry name" value="TAN"/>
    <property type="match status" value="1"/>
</dbReference>
<keyword evidence="5" id="KW-0418">Kinase</keyword>
<protein>
    <submittedName>
        <fullName evidence="5">Serine/threonine-protein kinase tel1</fullName>
        <ecNumber evidence="5">2.7.11.1</ecNumber>
    </submittedName>
</protein>
<dbReference type="EMBL" id="JBAHYK010000582">
    <property type="protein sequence ID" value="KAL0572797.1"/>
    <property type="molecule type" value="Genomic_DNA"/>
</dbReference>